<dbReference type="STRING" id="74649.A0A2P6QLA0"/>
<gene>
    <name evidence="2" type="ORF">RchiOBHm_Chr5g0074721</name>
</gene>
<name>A0A2P6QLA0_ROSCH</name>
<dbReference type="InterPro" id="IPR043502">
    <property type="entry name" value="DNA/RNA_pol_sf"/>
</dbReference>
<comment type="caution">
    <text evidence="2">The sequence shown here is derived from an EMBL/GenBank/DDBJ whole genome shotgun (WGS) entry which is preliminary data.</text>
</comment>
<dbReference type="InterPro" id="IPR013103">
    <property type="entry name" value="RVT_2"/>
</dbReference>
<dbReference type="PANTHER" id="PTHR11439:SF455">
    <property type="entry name" value="RLK (RECEPTOR-LIKE PROTEIN KINASE) 8, PUTATIVE-RELATED"/>
    <property type="match status" value="1"/>
</dbReference>
<evidence type="ECO:0000313" key="2">
    <source>
        <dbReference type="EMBL" id="PRQ34950.1"/>
    </source>
</evidence>
<sequence>MEAFQLSNHFHFPWPVNHTSLSPDGKLLVVVGDNPDGMLVNAQTGKALAAKQQEWRSAMSTEFNALIQAGTWQLVPYSPSMNVLPNKWVFRIKRKPDGSVERYKARLVAKCFRQQEGVDYGETFSPVIKHSSIRLILAIAVSFGWTIRQLDVQNAFLHGYLSEDVYMQQPQGFIDPQFPTHVCKLQRSLYGLKQAPRAWFSCFSTYLEDLGFTASQVDTSLFVYHSGNIKLYLLIYVDDILVTGTHADHITTLITNLSKLFSMKDLGPLHYFLGIEAVRSSHGLALTQTKYTLDLLHRTNMTDAKPVSTPAATGKRLSLTDGTPLHDGSQYRSVVGALQYLTLTRPDISFAVNQVCQFLHSPTNVHWVAVKRILRYLKHTPTYGLFYTPSNFKLTGYSDSDYAGDPDTRISTGGTCIYLGTNLISWSSKKQSGVSRSSTEAEYRQLAYTAAHVSWFRTLFRDLCIPLQSPTLWCDNISAISLASNPVFHTRTRHVEVDYHYIREKVVRKEIQVAYVCSQDQLADIFTKGLSSYRFHYLLPKLPVRARPISLRGGGGGG</sequence>
<accession>A0A2P6QLA0</accession>
<evidence type="ECO:0000313" key="3">
    <source>
        <dbReference type="Proteomes" id="UP000238479"/>
    </source>
</evidence>
<dbReference type="PANTHER" id="PTHR11439">
    <property type="entry name" value="GAG-POL-RELATED RETROTRANSPOSON"/>
    <property type="match status" value="1"/>
</dbReference>
<dbReference type="EMBL" id="PDCK01000043">
    <property type="protein sequence ID" value="PRQ34950.1"/>
    <property type="molecule type" value="Genomic_DNA"/>
</dbReference>
<reference evidence="2 3" key="1">
    <citation type="journal article" date="2018" name="Nat. Genet.">
        <title>The Rosa genome provides new insights in the design of modern roses.</title>
        <authorList>
            <person name="Bendahmane M."/>
        </authorList>
    </citation>
    <scope>NUCLEOTIDE SEQUENCE [LARGE SCALE GENOMIC DNA]</scope>
    <source>
        <strain evidence="3">cv. Old Blush</strain>
    </source>
</reference>
<dbReference type="Proteomes" id="UP000238479">
    <property type="component" value="Chromosome 5"/>
</dbReference>
<dbReference type="OMA" id="FICTHAN"/>
<dbReference type="AlphaFoldDB" id="A0A2P6QLA0"/>
<evidence type="ECO:0000259" key="1">
    <source>
        <dbReference type="Pfam" id="PF07727"/>
    </source>
</evidence>
<keyword evidence="2" id="KW-0548">Nucleotidyltransferase</keyword>
<proteinExistence type="predicted"/>
<dbReference type="Gramene" id="PRQ34950">
    <property type="protein sequence ID" value="PRQ34950"/>
    <property type="gene ID" value="RchiOBHm_Chr5g0074721"/>
</dbReference>
<feature type="domain" description="Reverse transcriptase Ty1/copia-type" evidence="1">
    <location>
        <begin position="71"/>
        <end position="311"/>
    </location>
</feature>
<dbReference type="GO" id="GO:0003964">
    <property type="term" value="F:RNA-directed DNA polymerase activity"/>
    <property type="evidence" value="ECO:0007669"/>
    <property type="project" value="UniProtKB-KW"/>
</dbReference>
<keyword evidence="2" id="KW-0695">RNA-directed DNA polymerase</keyword>
<protein>
    <submittedName>
        <fullName evidence="2">Putative RNA-directed DNA polymerase</fullName>
        <ecNumber evidence="2">2.7.7.49</ecNumber>
    </submittedName>
</protein>
<keyword evidence="2" id="KW-0808">Transferase</keyword>
<dbReference type="Pfam" id="PF07727">
    <property type="entry name" value="RVT_2"/>
    <property type="match status" value="1"/>
</dbReference>
<dbReference type="CDD" id="cd09272">
    <property type="entry name" value="RNase_HI_RT_Ty1"/>
    <property type="match status" value="1"/>
</dbReference>
<dbReference type="EC" id="2.7.7.49" evidence="2"/>
<organism evidence="2 3">
    <name type="scientific">Rosa chinensis</name>
    <name type="common">China rose</name>
    <dbReference type="NCBI Taxonomy" id="74649"/>
    <lineage>
        <taxon>Eukaryota</taxon>
        <taxon>Viridiplantae</taxon>
        <taxon>Streptophyta</taxon>
        <taxon>Embryophyta</taxon>
        <taxon>Tracheophyta</taxon>
        <taxon>Spermatophyta</taxon>
        <taxon>Magnoliopsida</taxon>
        <taxon>eudicotyledons</taxon>
        <taxon>Gunneridae</taxon>
        <taxon>Pentapetalae</taxon>
        <taxon>rosids</taxon>
        <taxon>fabids</taxon>
        <taxon>Rosales</taxon>
        <taxon>Rosaceae</taxon>
        <taxon>Rosoideae</taxon>
        <taxon>Rosoideae incertae sedis</taxon>
        <taxon>Rosa</taxon>
    </lineage>
</organism>
<keyword evidence="3" id="KW-1185">Reference proteome</keyword>
<dbReference type="SUPFAM" id="SSF56672">
    <property type="entry name" value="DNA/RNA polymerases"/>
    <property type="match status" value="1"/>
</dbReference>